<dbReference type="PANTHER" id="PTHR11138:SF5">
    <property type="entry name" value="METHIONYL-TRNA FORMYLTRANSFERASE, MITOCHONDRIAL"/>
    <property type="match status" value="1"/>
</dbReference>
<dbReference type="InterPro" id="IPR036477">
    <property type="entry name" value="Formyl_transf_N_sf"/>
</dbReference>
<dbReference type="OrthoDB" id="10268103at2759"/>
<dbReference type="Pfam" id="PF02911">
    <property type="entry name" value="Formyl_trans_C"/>
    <property type="match status" value="1"/>
</dbReference>
<dbReference type="EC" id="2.1.2.9" evidence="2"/>
<dbReference type="CDD" id="cd08704">
    <property type="entry name" value="Met_tRNA_FMT_C"/>
    <property type="match status" value="1"/>
</dbReference>
<dbReference type="SUPFAM" id="SSF50486">
    <property type="entry name" value="FMT C-terminal domain-like"/>
    <property type="match status" value="1"/>
</dbReference>
<keyword evidence="9" id="KW-1185">Reference proteome</keyword>
<protein>
    <recommendedName>
        <fullName evidence="3">Methionyl-tRNA formyltransferase, mitochondrial</fullName>
        <ecNumber evidence="2">2.1.2.9</ecNumber>
    </recommendedName>
</protein>
<sequence>MARAENFKYQRQKRLDSFRMFSLFFCTNETSRIETQNKIVKIVHSTTFKFEMNLARNTKVIFESIFKYKRKLKFVYETNIRRKCVERNQRDNLKVLFFGTDKFSVPSLKALVGEYRLNGSVSQLGLVTSFKSSSNPVRKYAGAENLNCFDWPVSTEICKMYDLGVVVSFGHLIPESIIASFPYGMINVHASLLPRWRGAAPIIYALMNGDTKTGVTIMRILPKHFDIGQVIYNCVTVILAQKEILISNECLMPELHETLSNEGASLLVDCLHNIESKIVNAREQDLHLVTYAPKVTAALAQVNWNSSAVQVYNLYRALYSFKPLTTHWNSLLVRIVEMILSTTDATNDKPPGTVEYVKLNKCLKVTCGNGSSVRVMKLGLEGKKVMTAAEFYNGFLNKFPEKCYFS</sequence>
<dbReference type="InterPro" id="IPR011034">
    <property type="entry name" value="Formyl_transferase-like_C_sf"/>
</dbReference>
<dbReference type="InterPro" id="IPR002376">
    <property type="entry name" value="Formyl_transf_N"/>
</dbReference>
<name>A0A9Q0RZS4_9DIPT</name>
<dbReference type="PANTHER" id="PTHR11138">
    <property type="entry name" value="METHIONYL-TRNA FORMYLTRANSFERASE"/>
    <property type="match status" value="1"/>
</dbReference>
<evidence type="ECO:0000256" key="5">
    <source>
        <dbReference type="ARBA" id="ARBA00022917"/>
    </source>
</evidence>
<dbReference type="InterPro" id="IPR005794">
    <property type="entry name" value="Fmt"/>
</dbReference>
<accession>A0A9Q0RZS4</accession>
<evidence type="ECO:0000313" key="9">
    <source>
        <dbReference type="Proteomes" id="UP001151699"/>
    </source>
</evidence>
<keyword evidence="4" id="KW-0808">Transferase</keyword>
<feature type="domain" description="Formyl transferase N-terminal" evidence="6">
    <location>
        <begin position="162"/>
        <end position="242"/>
    </location>
</feature>
<evidence type="ECO:0000259" key="7">
    <source>
        <dbReference type="Pfam" id="PF02911"/>
    </source>
</evidence>
<reference evidence="8" key="1">
    <citation type="submission" date="2022-07" db="EMBL/GenBank/DDBJ databases">
        <authorList>
            <person name="Trinca V."/>
            <person name="Uliana J.V.C."/>
            <person name="Torres T.T."/>
            <person name="Ward R.J."/>
            <person name="Monesi N."/>
        </authorList>
    </citation>
    <scope>NUCLEOTIDE SEQUENCE</scope>
    <source>
        <strain evidence="8">HSMRA1968</strain>
        <tissue evidence="8">Whole embryos</tissue>
    </source>
</reference>
<evidence type="ECO:0000256" key="3">
    <source>
        <dbReference type="ARBA" id="ARBA00014185"/>
    </source>
</evidence>
<dbReference type="GO" id="GO:0005739">
    <property type="term" value="C:mitochondrion"/>
    <property type="evidence" value="ECO:0007669"/>
    <property type="project" value="TreeGrafter"/>
</dbReference>
<dbReference type="Gene3D" id="3.40.50.12230">
    <property type="match status" value="1"/>
</dbReference>
<keyword evidence="5" id="KW-0648">Protein biosynthesis</keyword>
<dbReference type="InterPro" id="IPR041711">
    <property type="entry name" value="Met-tRNA-FMT_N"/>
</dbReference>
<evidence type="ECO:0000313" key="8">
    <source>
        <dbReference type="EMBL" id="KAJ6638536.1"/>
    </source>
</evidence>
<dbReference type="Pfam" id="PF00551">
    <property type="entry name" value="Formyl_trans_N"/>
    <property type="match status" value="1"/>
</dbReference>
<evidence type="ECO:0000256" key="2">
    <source>
        <dbReference type="ARBA" id="ARBA00012261"/>
    </source>
</evidence>
<dbReference type="GO" id="GO:0004479">
    <property type="term" value="F:methionyl-tRNA formyltransferase activity"/>
    <property type="evidence" value="ECO:0007669"/>
    <property type="project" value="UniProtKB-EC"/>
</dbReference>
<dbReference type="CDD" id="cd08646">
    <property type="entry name" value="FMT_core_Met-tRNA-FMT_N"/>
    <property type="match status" value="1"/>
</dbReference>
<comment type="similarity">
    <text evidence="1">Belongs to the Fmt family.</text>
</comment>
<dbReference type="EMBL" id="WJQU01000003">
    <property type="protein sequence ID" value="KAJ6638536.1"/>
    <property type="molecule type" value="Genomic_DNA"/>
</dbReference>
<organism evidence="8 9">
    <name type="scientific">Pseudolycoriella hygida</name>
    <dbReference type="NCBI Taxonomy" id="35572"/>
    <lineage>
        <taxon>Eukaryota</taxon>
        <taxon>Metazoa</taxon>
        <taxon>Ecdysozoa</taxon>
        <taxon>Arthropoda</taxon>
        <taxon>Hexapoda</taxon>
        <taxon>Insecta</taxon>
        <taxon>Pterygota</taxon>
        <taxon>Neoptera</taxon>
        <taxon>Endopterygota</taxon>
        <taxon>Diptera</taxon>
        <taxon>Nematocera</taxon>
        <taxon>Sciaroidea</taxon>
        <taxon>Sciaridae</taxon>
        <taxon>Pseudolycoriella</taxon>
    </lineage>
</organism>
<comment type="caution">
    <text evidence="8">The sequence shown here is derived from an EMBL/GenBank/DDBJ whole genome shotgun (WGS) entry which is preliminary data.</text>
</comment>
<proteinExistence type="inferred from homology"/>
<feature type="domain" description="Formyl transferase C-terminal" evidence="7">
    <location>
        <begin position="294"/>
        <end position="395"/>
    </location>
</feature>
<dbReference type="InterPro" id="IPR044135">
    <property type="entry name" value="Met-tRNA-FMT_C"/>
</dbReference>
<gene>
    <name evidence="8" type="primary">MTFMT</name>
    <name evidence="8" type="ORF">Bhyg_11272</name>
</gene>
<evidence type="ECO:0000259" key="6">
    <source>
        <dbReference type="Pfam" id="PF00551"/>
    </source>
</evidence>
<dbReference type="NCBIfam" id="TIGR00460">
    <property type="entry name" value="fmt"/>
    <property type="match status" value="1"/>
</dbReference>
<dbReference type="InterPro" id="IPR005793">
    <property type="entry name" value="Formyl_trans_C"/>
</dbReference>
<evidence type="ECO:0000256" key="1">
    <source>
        <dbReference type="ARBA" id="ARBA00010699"/>
    </source>
</evidence>
<dbReference type="SUPFAM" id="SSF53328">
    <property type="entry name" value="Formyltransferase"/>
    <property type="match status" value="1"/>
</dbReference>
<dbReference type="Proteomes" id="UP001151699">
    <property type="component" value="Chromosome X"/>
</dbReference>
<evidence type="ECO:0000256" key="4">
    <source>
        <dbReference type="ARBA" id="ARBA00022679"/>
    </source>
</evidence>
<dbReference type="AlphaFoldDB" id="A0A9Q0RZS4"/>